<feature type="compositionally biased region" description="Low complexity" evidence="1">
    <location>
        <begin position="77"/>
        <end position="90"/>
    </location>
</feature>
<reference evidence="3 4" key="1">
    <citation type="journal article" date="2021" name="Int. J. Syst. Evol. Microbiol.">
        <title>Steroidobacter gossypii sp. nov., isolated from soil of cotton cropping field.</title>
        <authorList>
            <person name="Huang R."/>
            <person name="Yang S."/>
            <person name="Zhen C."/>
            <person name="Liu W."/>
        </authorList>
    </citation>
    <scope>NUCLEOTIDE SEQUENCE [LARGE SCALE GENOMIC DNA]</scope>
    <source>
        <strain evidence="3 4">S1-65</strain>
    </source>
</reference>
<name>A0ABS1WWH5_9GAMM</name>
<feature type="region of interest" description="Disordered" evidence="1">
    <location>
        <begin position="51"/>
        <end position="130"/>
    </location>
</feature>
<keyword evidence="4" id="KW-1185">Reference proteome</keyword>
<evidence type="ECO:0008006" key="5">
    <source>
        <dbReference type="Google" id="ProtNLM"/>
    </source>
</evidence>
<evidence type="ECO:0000256" key="1">
    <source>
        <dbReference type="SAM" id="MobiDB-lite"/>
    </source>
</evidence>
<dbReference type="RefSeq" id="WP_203167379.1">
    <property type="nucleotide sequence ID" value="NZ_JAEVLS010000002.1"/>
</dbReference>
<feature type="compositionally biased region" description="Basic and acidic residues" evidence="1">
    <location>
        <begin position="107"/>
        <end position="118"/>
    </location>
</feature>
<gene>
    <name evidence="3" type="ORF">JM946_11250</name>
</gene>
<proteinExistence type="predicted"/>
<feature type="signal peptide" evidence="2">
    <location>
        <begin position="1"/>
        <end position="31"/>
    </location>
</feature>
<dbReference type="EMBL" id="JAEVLS010000002">
    <property type="protein sequence ID" value="MBM0105331.1"/>
    <property type="molecule type" value="Genomic_DNA"/>
</dbReference>
<sequence length="655" mass="73274">MRKRRRPLTTSLLTLSTFVVTATAWSTTASAQEVCYQDDVGRIVKRRRPGYTEVPCPQEGAAPQAPIPSEGVPPPETQQVVPVPTPQRVVPLPPREAQPDVPASVEDTGRAPRRRTIERAPPASISPIPRPGLADFVDSVPMPDRWRIVDTLGYKERWWDPYNRNVLKADKPVVGEDWFFNLGLISDTVYELREVPTPVGAISTDQPGGIDVFGSFDQWSMSQNVSAELVYYKGNTVFKPPDWEFRVTPVFSYNYTELEEVQGVNADARRGLDRDDTFVGLQAAFVDRHIRNVSDNYDFDSFRIGIQPFSSDFRGFLFQDNQLGARLFGTRDNNKWQYNIAYFRRLEKDTNSGLNDVGETPREDDVFVVNLYRQDFPVLGFTSQATVLHNRNRDDEIFYNANGFIERPSSLGLENLREYDVTYVGYNGDGHFGRLNLTTSVYYAFGDETPSVFVNQEVDISAVFAAAELSVDFDWIRPRLSLLYGSGDDNPFDDEANGFDAVFENPQFAGADTSYFIRQAVPLIGGGRVALATRNGVLNNLRSSKEQGQSNFTNPGVLLAGLGVDMDLMPTLRVSLNANSLYFDDTAVLEVARNQGPIDKHIGYDVSASLIYRPLMSQNIVVRASYATLIAGDGFDALFPDEDPGYFLLNAIFAY</sequence>
<evidence type="ECO:0000313" key="3">
    <source>
        <dbReference type="EMBL" id="MBM0105331.1"/>
    </source>
</evidence>
<protein>
    <recommendedName>
        <fullName evidence="5">Alginate export domain-containing protein</fullName>
    </recommendedName>
</protein>
<keyword evidence="2" id="KW-0732">Signal</keyword>
<feature type="chain" id="PRO_5046661764" description="Alginate export domain-containing protein" evidence="2">
    <location>
        <begin position="32"/>
        <end position="655"/>
    </location>
</feature>
<accession>A0ABS1WWH5</accession>
<organism evidence="3 4">
    <name type="scientific">Steroidobacter gossypii</name>
    <dbReference type="NCBI Taxonomy" id="2805490"/>
    <lineage>
        <taxon>Bacteria</taxon>
        <taxon>Pseudomonadati</taxon>
        <taxon>Pseudomonadota</taxon>
        <taxon>Gammaproteobacteria</taxon>
        <taxon>Steroidobacterales</taxon>
        <taxon>Steroidobacteraceae</taxon>
        <taxon>Steroidobacter</taxon>
    </lineage>
</organism>
<comment type="caution">
    <text evidence="3">The sequence shown here is derived from an EMBL/GenBank/DDBJ whole genome shotgun (WGS) entry which is preliminary data.</text>
</comment>
<evidence type="ECO:0000256" key="2">
    <source>
        <dbReference type="SAM" id="SignalP"/>
    </source>
</evidence>
<evidence type="ECO:0000313" key="4">
    <source>
        <dbReference type="Proteomes" id="UP000661077"/>
    </source>
</evidence>
<dbReference type="Proteomes" id="UP000661077">
    <property type="component" value="Unassembled WGS sequence"/>
</dbReference>